<sequence length="306" mass="31845">MSVDRSQLRFRELPSMTLSNGTDTSKTPPLRSLSSDVAPAERAQARFAVTGNAIVTGGAGGIGSVVCRALLEHGLRGLAIFDLHPDEARVVVDALRAEFPGATIEFVHVDVTDTASVAQAVARAEQTLGPINLCLCFAGIAMAMHAVDISLAQWKRMFDVNTTGAFLVAQTVAKAMIARGDGGGGGGGGGSIILMASISAHVVNFPQPQVHYNAAKAAVLAMKSSLAAEWAVHGIRVNSISPGYMDTILNEGAGLEKHRQIWAARTPFGRMGQPEELTGAVILLASKAGNYITGADILVDGGISVF</sequence>
<accession>A0A167X9M3</accession>
<dbReference type="PANTHER" id="PTHR42760:SF115">
    <property type="entry name" value="3-OXOACYL-[ACYL-CARRIER-PROTEIN] REDUCTASE FABG"/>
    <property type="match status" value="1"/>
</dbReference>
<dbReference type="SUPFAM" id="SSF51735">
    <property type="entry name" value="NAD(P)-binding Rossmann-fold domains"/>
    <property type="match status" value="1"/>
</dbReference>
<reference evidence="8 9" key="1">
    <citation type="journal article" date="2016" name="Genome Biol. Evol.">
        <title>Divergent and convergent evolution of fungal pathogenicity.</title>
        <authorList>
            <person name="Shang Y."/>
            <person name="Xiao G."/>
            <person name="Zheng P."/>
            <person name="Cen K."/>
            <person name="Zhan S."/>
            <person name="Wang C."/>
        </authorList>
    </citation>
    <scope>NUCLEOTIDE SEQUENCE [LARGE SCALE GENOMIC DNA]</scope>
    <source>
        <strain evidence="8 9">RCEF 264</strain>
    </source>
</reference>
<dbReference type="EMBL" id="AZHD01000004">
    <property type="protein sequence ID" value="OAA64698.1"/>
    <property type="molecule type" value="Genomic_DNA"/>
</dbReference>
<dbReference type="Pfam" id="PF13561">
    <property type="entry name" value="adh_short_C2"/>
    <property type="match status" value="1"/>
</dbReference>
<evidence type="ECO:0000256" key="3">
    <source>
        <dbReference type="ARBA" id="ARBA00023002"/>
    </source>
</evidence>
<evidence type="ECO:0000313" key="8">
    <source>
        <dbReference type="EMBL" id="OAA64698.1"/>
    </source>
</evidence>
<proteinExistence type="inferred from homology"/>
<evidence type="ECO:0000256" key="1">
    <source>
        <dbReference type="ARBA" id="ARBA00006484"/>
    </source>
</evidence>
<evidence type="ECO:0000256" key="4">
    <source>
        <dbReference type="ARBA" id="ARBA00060719"/>
    </source>
</evidence>
<dbReference type="GO" id="GO:0005975">
    <property type="term" value="P:carbohydrate metabolic process"/>
    <property type="evidence" value="ECO:0007669"/>
    <property type="project" value="UniProtKB-ARBA"/>
</dbReference>
<feature type="region of interest" description="Disordered" evidence="7">
    <location>
        <begin position="14"/>
        <end position="35"/>
    </location>
</feature>
<protein>
    <recommendedName>
        <fullName evidence="6">D-arabinitol 2-dehydrogenase [ribulose-forming]</fullName>
        <ecNumber evidence="5">1.1.1.250</ecNumber>
    </recommendedName>
</protein>
<dbReference type="FunFam" id="3.40.50.720:FF:000240">
    <property type="entry name" value="SDR family oxidoreductase"/>
    <property type="match status" value="1"/>
</dbReference>
<comment type="pathway">
    <text evidence="4">Carbohydrate metabolism; D-arabinitol metabolism.</text>
</comment>
<evidence type="ECO:0000256" key="7">
    <source>
        <dbReference type="SAM" id="MobiDB-lite"/>
    </source>
</evidence>
<dbReference type="PRINTS" id="PR00081">
    <property type="entry name" value="GDHRDH"/>
</dbReference>
<evidence type="ECO:0000256" key="2">
    <source>
        <dbReference type="ARBA" id="ARBA00022857"/>
    </source>
</evidence>
<comment type="caution">
    <text evidence="8">The sequence shown here is derived from an EMBL/GenBank/DDBJ whole genome shotgun (WGS) entry which is preliminary data.</text>
</comment>
<evidence type="ECO:0000313" key="9">
    <source>
        <dbReference type="Proteomes" id="UP000076874"/>
    </source>
</evidence>
<dbReference type="Proteomes" id="UP000076874">
    <property type="component" value="Unassembled WGS sequence"/>
</dbReference>
<organism evidence="8 9">
    <name type="scientific">Niveomyces insectorum RCEF 264</name>
    <dbReference type="NCBI Taxonomy" id="1081102"/>
    <lineage>
        <taxon>Eukaryota</taxon>
        <taxon>Fungi</taxon>
        <taxon>Dikarya</taxon>
        <taxon>Ascomycota</taxon>
        <taxon>Pezizomycotina</taxon>
        <taxon>Sordariomycetes</taxon>
        <taxon>Hypocreomycetidae</taxon>
        <taxon>Hypocreales</taxon>
        <taxon>Cordycipitaceae</taxon>
        <taxon>Niveomyces</taxon>
    </lineage>
</organism>
<keyword evidence="9" id="KW-1185">Reference proteome</keyword>
<dbReference type="STRING" id="1081102.A0A167X9M3"/>
<dbReference type="InterPro" id="IPR002347">
    <property type="entry name" value="SDR_fam"/>
</dbReference>
<keyword evidence="2" id="KW-0521">NADP</keyword>
<evidence type="ECO:0000256" key="6">
    <source>
        <dbReference type="ARBA" id="ARBA00070881"/>
    </source>
</evidence>
<name>A0A167X9M3_9HYPO</name>
<gene>
    <name evidence="8" type="ORF">SPI_03345</name>
</gene>
<comment type="similarity">
    <text evidence="1">Belongs to the short-chain dehydrogenases/reductases (SDR) family.</text>
</comment>
<dbReference type="InterPro" id="IPR020904">
    <property type="entry name" value="Sc_DH/Rdtase_CS"/>
</dbReference>
<dbReference type="Gene3D" id="3.40.50.720">
    <property type="entry name" value="NAD(P)-binding Rossmann-like Domain"/>
    <property type="match status" value="1"/>
</dbReference>
<dbReference type="PROSITE" id="PS00061">
    <property type="entry name" value="ADH_SHORT"/>
    <property type="match status" value="1"/>
</dbReference>
<dbReference type="OrthoDB" id="47007at2759"/>
<dbReference type="InterPro" id="IPR036291">
    <property type="entry name" value="NAD(P)-bd_dom_sf"/>
</dbReference>
<keyword evidence="3" id="KW-0560">Oxidoreductase</keyword>
<dbReference type="PANTHER" id="PTHR42760">
    <property type="entry name" value="SHORT-CHAIN DEHYDROGENASES/REDUCTASES FAMILY MEMBER"/>
    <property type="match status" value="1"/>
</dbReference>
<feature type="compositionally biased region" description="Polar residues" evidence="7">
    <location>
        <begin position="16"/>
        <end position="35"/>
    </location>
</feature>
<evidence type="ECO:0000256" key="5">
    <source>
        <dbReference type="ARBA" id="ARBA00066831"/>
    </source>
</evidence>
<dbReference type="AlphaFoldDB" id="A0A167X9M3"/>
<dbReference type="EC" id="1.1.1.250" evidence="5"/>
<dbReference type="GO" id="GO:0047038">
    <property type="term" value="F:D-arabinitol 2-dehydrogenase activity"/>
    <property type="evidence" value="ECO:0007669"/>
    <property type="project" value="UniProtKB-EC"/>
</dbReference>